<dbReference type="InterPro" id="IPR023828">
    <property type="entry name" value="Peptidase_S8_Ser-AS"/>
</dbReference>
<feature type="active site" description="Charge relay system" evidence="8 9">
    <location>
        <position position="206"/>
    </location>
</feature>
<name>A0AAV0JYU5_9ROSI</name>
<evidence type="ECO:0000256" key="3">
    <source>
        <dbReference type="ARBA" id="ARBA00022525"/>
    </source>
</evidence>
<comment type="subcellular location">
    <subcellularLocation>
        <location evidence="1">Secreted</location>
    </subcellularLocation>
</comment>
<organism evidence="14 15">
    <name type="scientific">Linum tenue</name>
    <dbReference type="NCBI Taxonomy" id="586396"/>
    <lineage>
        <taxon>Eukaryota</taxon>
        <taxon>Viridiplantae</taxon>
        <taxon>Streptophyta</taxon>
        <taxon>Embryophyta</taxon>
        <taxon>Tracheophyta</taxon>
        <taxon>Spermatophyta</taxon>
        <taxon>Magnoliopsida</taxon>
        <taxon>eudicotyledons</taxon>
        <taxon>Gunneridae</taxon>
        <taxon>Pentapetalae</taxon>
        <taxon>rosids</taxon>
        <taxon>fabids</taxon>
        <taxon>Malpighiales</taxon>
        <taxon>Linaceae</taxon>
        <taxon>Linum</taxon>
    </lineage>
</organism>
<keyword evidence="15" id="KW-1185">Reference proteome</keyword>
<dbReference type="GO" id="GO:0004252">
    <property type="term" value="F:serine-type endopeptidase activity"/>
    <property type="evidence" value="ECO:0007669"/>
    <property type="project" value="UniProtKB-UniRule"/>
</dbReference>
<dbReference type="InterPro" id="IPR000209">
    <property type="entry name" value="Peptidase_S8/S53_dom"/>
</dbReference>
<dbReference type="Gene3D" id="2.60.40.2310">
    <property type="match status" value="1"/>
</dbReference>
<dbReference type="PANTHER" id="PTHR10795">
    <property type="entry name" value="PROPROTEIN CONVERTASE SUBTILISIN/KEXIN"/>
    <property type="match status" value="1"/>
</dbReference>
<dbReference type="InterPro" id="IPR045051">
    <property type="entry name" value="SBT"/>
</dbReference>
<dbReference type="CDD" id="cd02120">
    <property type="entry name" value="PA_subtilisin_like"/>
    <property type="match status" value="1"/>
</dbReference>
<evidence type="ECO:0000256" key="2">
    <source>
        <dbReference type="ARBA" id="ARBA00011073"/>
    </source>
</evidence>
<evidence type="ECO:0000256" key="4">
    <source>
        <dbReference type="ARBA" id="ARBA00022670"/>
    </source>
</evidence>
<evidence type="ECO:0000256" key="9">
    <source>
        <dbReference type="PROSITE-ProRule" id="PRU01240"/>
    </source>
</evidence>
<evidence type="ECO:0000256" key="1">
    <source>
        <dbReference type="ARBA" id="ARBA00004613"/>
    </source>
</evidence>
<evidence type="ECO:0000259" key="11">
    <source>
        <dbReference type="Pfam" id="PF00082"/>
    </source>
</evidence>
<feature type="active site" description="Charge relay system" evidence="8 9">
    <location>
        <position position="548"/>
    </location>
</feature>
<dbReference type="AlphaFoldDB" id="A0AAV0JYU5"/>
<dbReference type="PROSITE" id="PS00138">
    <property type="entry name" value="SUBTILASE_SER"/>
    <property type="match status" value="1"/>
</dbReference>
<evidence type="ECO:0000256" key="7">
    <source>
        <dbReference type="ARBA" id="ARBA00022825"/>
    </source>
</evidence>
<keyword evidence="5 10" id="KW-0732">Signal</keyword>
<dbReference type="InterPro" id="IPR015500">
    <property type="entry name" value="Peptidase_S8_subtilisin-rel"/>
</dbReference>
<evidence type="ECO:0000256" key="6">
    <source>
        <dbReference type="ARBA" id="ARBA00022801"/>
    </source>
</evidence>
<feature type="signal peptide" evidence="10">
    <location>
        <begin position="1"/>
        <end position="20"/>
    </location>
</feature>
<dbReference type="PRINTS" id="PR00723">
    <property type="entry name" value="SUBTILISIN"/>
</dbReference>
<proteinExistence type="inferred from homology"/>
<dbReference type="InterPro" id="IPR010259">
    <property type="entry name" value="S8pro/Inhibitor_I9"/>
</dbReference>
<dbReference type="InterPro" id="IPR041469">
    <property type="entry name" value="Subtilisin-like_FN3"/>
</dbReference>
<dbReference type="GO" id="GO:0006508">
    <property type="term" value="P:proteolysis"/>
    <property type="evidence" value="ECO:0007669"/>
    <property type="project" value="UniProtKB-KW"/>
</dbReference>
<dbReference type="PROSITE" id="PS51892">
    <property type="entry name" value="SUBTILASE"/>
    <property type="match status" value="1"/>
</dbReference>
<keyword evidence="6 9" id="KW-0378">Hydrolase</keyword>
<accession>A0AAV0JYU5</accession>
<evidence type="ECO:0000256" key="10">
    <source>
        <dbReference type="SAM" id="SignalP"/>
    </source>
</evidence>
<feature type="domain" description="Inhibitor I9" evidence="12">
    <location>
        <begin position="33"/>
        <end position="103"/>
    </location>
</feature>
<evidence type="ECO:0000313" key="15">
    <source>
        <dbReference type="Proteomes" id="UP001154282"/>
    </source>
</evidence>
<dbReference type="Gene3D" id="3.50.30.30">
    <property type="match status" value="1"/>
</dbReference>
<feature type="domain" description="Subtilisin-like protease fibronectin type-III" evidence="13">
    <location>
        <begin position="668"/>
        <end position="773"/>
    </location>
</feature>
<dbReference type="InterPro" id="IPR036852">
    <property type="entry name" value="Peptidase_S8/S53_dom_sf"/>
</dbReference>
<dbReference type="InterPro" id="IPR022398">
    <property type="entry name" value="Peptidase_S8_His-AS"/>
</dbReference>
<dbReference type="SUPFAM" id="SSF52743">
    <property type="entry name" value="Subtilisin-like"/>
    <property type="match status" value="1"/>
</dbReference>
<comment type="similarity">
    <text evidence="2 9">Belongs to the peptidase S8 family.</text>
</comment>
<feature type="chain" id="PRO_5043617309" evidence="10">
    <location>
        <begin position="21"/>
        <end position="778"/>
    </location>
</feature>
<keyword evidence="4 9" id="KW-0645">Protease</keyword>
<dbReference type="Gene3D" id="3.40.50.200">
    <property type="entry name" value="Peptidase S8/S53 domain"/>
    <property type="match status" value="1"/>
</dbReference>
<evidence type="ECO:0000259" key="12">
    <source>
        <dbReference type="Pfam" id="PF05922"/>
    </source>
</evidence>
<dbReference type="GO" id="GO:0005576">
    <property type="term" value="C:extracellular region"/>
    <property type="evidence" value="ECO:0007669"/>
    <property type="project" value="UniProtKB-SubCell"/>
</dbReference>
<feature type="active site" description="Charge relay system" evidence="8 9">
    <location>
        <position position="147"/>
    </location>
</feature>
<dbReference type="EMBL" id="CAMGYJ010000005">
    <property type="protein sequence ID" value="CAI0414632.1"/>
    <property type="molecule type" value="Genomic_DNA"/>
</dbReference>
<dbReference type="Gene3D" id="3.30.70.80">
    <property type="entry name" value="Peptidase S8 propeptide/proteinase inhibitor I9"/>
    <property type="match status" value="1"/>
</dbReference>
<evidence type="ECO:0000256" key="8">
    <source>
        <dbReference type="PIRSR" id="PIRSR615500-1"/>
    </source>
</evidence>
<gene>
    <name evidence="14" type="ORF">LITE_LOCUS16362</name>
</gene>
<reference evidence="14" key="1">
    <citation type="submission" date="2022-08" db="EMBL/GenBank/DDBJ databases">
        <authorList>
            <person name="Gutierrez-Valencia J."/>
        </authorList>
    </citation>
    <scope>NUCLEOTIDE SEQUENCE</scope>
</reference>
<dbReference type="Pfam" id="PF00082">
    <property type="entry name" value="Peptidase_S8"/>
    <property type="match status" value="1"/>
</dbReference>
<sequence>MSLNCLSLLLIALMMNPSLITQSAASSAAADKVYIVYMGSANPAKESAINSMLKRDGGRAIDPLRTYRHGLSGFSARLSPEEAAAIADHPHVISVFPDESYKLLTSRSWDFLQELTEYNDVVPLAGPIRPGFCTSSPSSGLVIGFIDTGIWPESESFKSEGANSNPPRGWNGTCMAGADFNITACNGKIIGARHYVTGTARDWAGHGTHVASTAAGAAVGKASYYDLATGTARGGSEFARIAVYKACNDRLRCKGSHMLSAFDDAIGDGVHVISVSSAPDEVPSRSPYFLRDPVAIGAFHAVERGITVVAGAGNTGPDPASVFNDAPWIITVGASTIDRVFRADVVLGGGGGVVKGEWLTFPDLDRSPIHPLTDGSTAKEGNASYLAASDCQQDSLKREKTEGKIVICEVKGKDPTINLLTQANEVQGKGGLGMILVDDVTRRVAEYSGDFPVTVVSSREAVKLKSYLNITVDPLATILPTVTVGNYRPAPQVSYFSTRGPSVNLPNIIKPDVIAPGVSILAAWIGDDSESTPKGRKPPSFNIISGTSVSCPHVAGAVAAIKNAQPSFSPFAIKSAIMTTAFVTNNVGSLITTDAGEEATPYDLGAGELNPTGSLNPGLVYEATTTDHLLFLCYYGYDTATVRLISRVARSLNFSCPLDSSPDLVSHLNYPSMAVRLAPNQTRTIGRVLTNVASDGKWSYTATVRFGGGSTEGLRSDVAVKVSPERLCFTNKGERHLFNVTFMSTGSVDVDRVVFGWITWTNPRFKVRSPFVILGSTA</sequence>
<dbReference type="Pfam" id="PF17766">
    <property type="entry name" value="fn3_6"/>
    <property type="match status" value="1"/>
</dbReference>
<dbReference type="InterPro" id="IPR037045">
    <property type="entry name" value="S8pro/Inhibitor_I9_sf"/>
</dbReference>
<dbReference type="Proteomes" id="UP001154282">
    <property type="component" value="Unassembled WGS sequence"/>
</dbReference>
<dbReference type="Pfam" id="PF05922">
    <property type="entry name" value="Inhibitor_I9"/>
    <property type="match status" value="1"/>
</dbReference>
<dbReference type="PROSITE" id="PS00137">
    <property type="entry name" value="SUBTILASE_HIS"/>
    <property type="match status" value="1"/>
</dbReference>
<keyword evidence="7 9" id="KW-0720">Serine protease</keyword>
<dbReference type="CDD" id="cd04852">
    <property type="entry name" value="Peptidases_S8_3"/>
    <property type="match status" value="1"/>
</dbReference>
<protein>
    <submittedName>
        <fullName evidence="14">Uncharacterized protein</fullName>
    </submittedName>
</protein>
<evidence type="ECO:0000259" key="13">
    <source>
        <dbReference type="Pfam" id="PF17766"/>
    </source>
</evidence>
<keyword evidence="3" id="KW-0964">Secreted</keyword>
<feature type="domain" description="Peptidase S8/S53" evidence="11">
    <location>
        <begin position="139"/>
        <end position="607"/>
    </location>
</feature>
<evidence type="ECO:0000313" key="14">
    <source>
        <dbReference type="EMBL" id="CAI0414632.1"/>
    </source>
</evidence>
<evidence type="ECO:0000256" key="5">
    <source>
        <dbReference type="ARBA" id="ARBA00022729"/>
    </source>
</evidence>
<comment type="caution">
    <text evidence="14">The sequence shown here is derived from an EMBL/GenBank/DDBJ whole genome shotgun (WGS) entry which is preliminary data.</text>
</comment>
<dbReference type="InterPro" id="IPR034197">
    <property type="entry name" value="Peptidases_S8_3"/>
</dbReference>